<keyword evidence="7" id="KW-1185">Reference proteome</keyword>
<feature type="compositionally biased region" description="Basic and acidic residues" evidence="5">
    <location>
        <begin position="419"/>
        <end position="442"/>
    </location>
</feature>
<dbReference type="InterPro" id="IPR001680">
    <property type="entry name" value="WD40_rpt"/>
</dbReference>
<accession>A0A6J8CT99</accession>
<keyword evidence="2 4" id="KW-0853">WD repeat</keyword>
<dbReference type="SUPFAM" id="SSF50978">
    <property type="entry name" value="WD40 repeat-like"/>
    <property type="match status" value="1"/>
</dbReference>
<reference evidence="6 7" key="1">
    <citation type="submission" date="2020-06" db="EMBL/GenBank/DDBJ databases">
        <authorList>
            <person name="Li R."/>
            <person name="Bekaert M."/>
        </authorList>
    </citation>
    <scope>NUCLEOTIDE SEQUENCE [LARGE SCALE GENOMIC DNA]</scope>
    <source>
        <strain evidence="7">wild</strain>
    </source>
</reference>
<dbReference type="PROSITE" id="PS50082">
    <property type="entry name" value="WD_REPEATS_2"/>
    <property type="match status" value="3"/>
</dbReference>
<feature type="region of interest" description="Disordered" evidence="5">
    <location>
        <begin position="749"/>
        <end position="776"/>
    </location>
</feature>
<organism evidence="6 7">
    <name type="scientific">Mytilus coruscus</name>
    <name type="common">Sea mussel</name>
    <dbReference type="NCBI Taxonomy" id="42192"/>
    <lineage>
        <taxon>Eukaryota</taxon>
        <taxon>Metazoa</taxon>
        <taxon>Spiralia</taxon>
        <taxon>Lophotrochozoa</taxon>
        <taxon>Mollusca</taxon>
        <taxon>Bivalvia</taxon>
        <taxon>Autobranchia</taxon>
        <taxon>Pteriomorphia</taxon>
        <taxon>Mytilida</taxon>
        <taxon>Mytiloidea</taxon>
        <taxon>Mytilidae</taxon>
        <taxon>Mytilinae</taxon>
        <taxon>Mytilus</taxon>
    </lineage>
</organism>
<protein>
    <recommendedName>
        <fullName evidence="1">WD repeat-containing protein 44</fullName>
    </recommendedName>
</protein>
<dbReference type="InterPro" id="IPR036322">
    <property type="entry name" value="WD40_repeat_dom_sf"/>
</dbReference>
<feature type="region of interest" description="Disordered" evidence="5">
    <location>
        <begin position="337"/>
        <end position="388"/>
    </location>
</feature>
<dbReference type="EMBL" id="CACVKT020005930">
    <property type="protein sequence ID" value="CAC5398557.1"/>
    <property type="molecule type" value="Genomic_DNA"/>
</dbReference>
<evidence type="ECO:0000256" key="4">
    <source>
        <dbReference type="PROSITE-ProRule" id="PRU00221"/>
    </source>
</evidence>
<evidence type="ECO:0000313" key="6">
    <source>
        <dbReference type="EMBL" id="CAC5398557.1"/>
    </source>
</evidence>
<evidence type="ECO:0000256" key="5">
    <source>
        <dbReference type="SAM" id="MobiDB-lite"/>
    </source>
</evidence>
<feature type="region of interest" description="Disordered" evidence="5">
    <location>
        <begin position="419"/>
        <end position="463"/>
    </location>
</feature>
<dbReference type="InterPro" id="IPR040324">
    <property type="entry name" value="WDR44/Dgr2"/>
</dbReference>
<evidence type="ECO:0000256" key="1">
    <source>
        <dbReference type="ARBA" id="ARBA00021207"/>
    </source>
</evidence>
<keyword evidence="3" id="KW-0677">Repeat</keyword>
<dbReference type="PANTHER" id="PTHR14221">
    <property type="entry name" value="WD REPEAT DOMAIN 44"/>
    <property type="match status" value="1"/>
</dbReference>
<feature type="compositionally biased region" description="Low complexity" evidence="5">
    <location>
        <begin position="366"/>
        <end position="388"/>
    </location>
</feature>
<feature type="repeat" description="WD" evidence="4">
    <location>
        <begin position="842"/>
        <end position="873"/>
    </location>
</feature>
<feature type="region of interest" description="Disordered" evidence="5">
    <location>
        <begin position="287"/>
        <end position="307"/>
    </location>
</feature>
<feature type="repeat" description="WD" evidence="4">
    <location>
        <begin position="999"/>
        <end position="1033"/>
    </location>
</feature>
<sequence>MSSDSELEEFYDAEEATPKRYVQKNSLTDALEKFSECVTDSEESADEVDSGILNNLKSVDEEEKWMTVHSDKFKISESDELDGAAEKWTTIRNQPDKSDQSDDSDDKVVIPNRPERADSILEEEARLKEIRRIQEDRRKKEDAEFQNQLEELKRKKREKEMIEEKRRKENEKRRRKLEQMRRRVSDGSDHILVDSKEDSDSDVSQESAKDPVSIKLTVYTENINVSIPDINSANLVSNLCEAGRPTTLQANITIPDTKTSRSSSMRGDSNRQDRPLLHANLVVQEPLRSRSNSSINSSASEGPVVTSRRIPESDTIVNEVIVASNEPDIIRITKTRTPPSTLQYPSAPHNTLTFPVAPPRKKKCSSSELSDSPSEWSNRTSLTLPTPTSTVDKLTRDLEFTLDLQSALGGGRHIRTEDVDGHAINSDKPRFLKSEDRLKISSDSESSPNSNLQMYRPRSNSGHQVTDIQMIRPGSNSGRLLTDQVTNIQMYSPRSNSGRLFTDQVTNIQMYRPRSNSGRLFTDQVTNIQMFRPCSNSGRLLTDQVTDIQMFRPGSNSGRLLTDQVTNIQMFRPGSNSGRLLTDQVTNIWMFRPCSNSGRLLTDQVTNIQMFRPCSNSGRLFTDQVTNIQMFRPCSNSGHQVTDIQMFRPGSNSGRLLTDQVTNIQMYRPRSNSGCLLTDQVTNIQMYRPRSNSGRLLTDQEILDAVMVVNLDTGEEVPLSVAEDKIPKGMNPLSLHIMRLTKEYRDHAGDTESIDDDMHSETMSLSEEQGTKKKVSRLRKMLGKKIDRTTNRLKSVADQVLHMEETAVEQEIIFDGKMFKIKAKTSKMQHDFDKLQLLQDMTGVHTGAVWIMKFSPCGRLLATGGQDNTLRIWVLKSAFTYFNDMKQKYADVTISPAPSQESLNSFLSGSSGELLEQASGGHDPEDLIAPFMPKPFCTFRGHTADVLDVSWSKNHFILSSSMDKTVRLWHVSRKECLCTFQHIDFVTSIVFHPKECLCSFQHIDFVTSIVFHPKDDRYFLSGSLDGKLRLWNIPDKKVTLWNEVQGPSALITTANFCRNGKLAVVGTYDGKCIFYTTEQLKYYTQIHVRSTRGKNAKGSKITGIEPLPGEDKVLVTSNDSRIRLYDLRDKMLTCKYKGCANNSSQIKASFSPKAKYIICGSEDQFVYIWKQNHDFYKFSSARRDRNDYWEAIKIHNAVVTAAIFAPKPSLLKPNSKKKSADDSDEDEGEVMVTADFTGALKVVRNLKGTLH</sequence>
<dbReference type="SMART" id="SM00320">
    <property type="entry name" value="WD40"/>
    <property type="match status" value="6"/>
</dbReference>
<feature type="compositionally biased region" description="Polar residues" evidence="5">
    <location>
        <begin position="337"/>
        <end position="353"/>
    </location>
</feature>
<feature type="compositionally biased region" description="Basic and acidic residues" evidence="5">
    <location>
        <begin position="150"/>
        <end position="198"/>
    </location>
</feature>
<dbReference type="InterPro" id="IPR015943">
    <property type="entry name" value="WD40/YVTN_repeat-like_dom_sf"/>
</dbReference>
<dbReference type="Proteomes" id="UP000507470">
    <property type="component" value="Unassembled WGS sequence"/>
</dbReference>
<dbReference type="PRINTS" id="PR00320">
    <property type="entry name" value="GPROTEINBRPT"/>
</dbReference>
<feature type="repeat" description="WD" evidence="4">
    <location>
        <begin position="939"/>
        <end position="979"/>
    </location>
</feature>
<feature type="region of interest" description="Disordered" evidence="5">
    <location>
        <begin position="256"/>
        <end position="275"/>
    </location>
</feature>
<feature type="compositionally biased region" description="Basic and acidic residues" evidence="5">
    <location>
        <begin position="113"/>
        <end position="143"/>
    </location>
</feature>
<feature type="compositionally biased region" description="Polar residues" evidence="5">
    <location>
        <begin position="256"/>
        <end position="267"/>
    </location>
</feature>
<feature type="compositionally biased region" description="Low complexity" evidence="5">
    <location>
        <begin position="289"/>
        <end position="300"/>
    </location>
</feature>
<feature type="compositionally biased region" description="Basic and acidic residues" evidence="5">
    <location>
        <begin position="749"/>
        <end position="760"/>
    </location>
</feature>
<name>A0A6J8CT99_MYTCO</name>
<dbReference type="Pfam" id="PF00400">
    <property type="entry name" value="WD40"/>
    <property type="match status" value="4"/>
</dbReference>
<evidence type="ECO:0000256" key="3">
    <source>
        <dbReference type="ARBA" id="ARBA00022737"/>
    </source>
</evidence>
<dbReference type="InterPro" id="IPR020472">
    <property type="entry name" value="WD40_PAC1"/>
</dbReference>
<evidence type="ECO:0000256" key="2">
    <source>
        <dbReference type="ARBA" id="ARBA00022574"/>
    </source>
</evidence>
<gene>
    <name evidence="6" type="ORF">MCOR_32920</name>
</gene>
<dbReference type="PROSITE" id="PS50294">
    <property type="entry name" value="WD_REPEATS_REGION"/>
    <property type="match status" value="3"/>
</dbReference>
<proteinExistence type="predicted"/>
<evidence type="ECO:0000313" key="7">
    <source>
        <dbReference type="Proteomes" id="UP000507470"/>
    </source>
</evidence>
<dbReference type="PANTHER" id="PTHR14221:SF0">
    <property type="entry name" value="WD REPEAT-CONTAINING PROTEIN 44"/>
    <property type="match status" value="1"/>
</dbReference>
<feature type="region of interest" description="Disordered" evidence="5">
    <location>
        <begin position="85"/>
        <end position="209"/>
    </location>
</feature>
<dbReference type="OrthoDB" id="20550at2759"/>
<dbReference type="Gene3D" id="2.130.10.10">
    <property type="entry name" value="YVTN repeat-like/Quinoprotein amine dehydrogenase"/>
    <property type="match status" value="2"/>
</dbReference>
<dbReference type="AlphaFoldDB" id="A0A6J8CT99"/>